<dbReference type="Proteomes" id="UP001274830">
    <property type="component" value="Unassembled WGS sequence"/>
</dbReference>
<proteinExistence type="predicted"/>
<feature type="region of interest" description="Disordered" evidence="2">
    <location>
        <begin position="89"/>
        <end position="109"/>
    </location>
</feature>
<feature type="region of interest" description="Disordered" evidence="2">
    <location>
        <begin position="785"/>
        <end position="873"/>
    </location>
</feature>
<dbReference type="EMBL" id="JAUTXT010000066">
    <property type="protein sequence ID" value="KAK3669977.1"/>
    <property type="molecule type" value="Genomic_DNA"/>
</dbReference>
<feature type="region of interest" description="Disordered" evidence="2">
    <location>
        <begin position="888"/>
        <end position="913"/>
    </location>
</feature>
<keyword evidence="1" id="KW-0175">Coiled coil</keyword>
<feature type="compositionally biased region" description="Low complexity" evidence="2">
    <location>
        <begin position="433"/>
        <end position="444"/>
    </location>
</feature>
<feature type="compositionally biased region" description="Low complexity" evidence="2">
    <location>
        <begin position="153"/>
        <end position="167"/>
    </location>
</feature>
<feature type="region of interest" description="Disordered" evidence="2">
    <location>
        <begin position="211"/>
        <end position="230"/>
    </location>
</feature>
<evidence type="ECO:0000256" key="1">
    <source>
        <dbReference type="SAM" id="Coils"/>
    </source>
</evidence>
<organism evidence="3 4">
    <name type="scientific">Recurvomyces mirabilis</name>
    <dbReference type="NCBI Taxonomy" id="574656"/>
    <lineage>
        <taxon>Eukaryota</taxon>
        <taxon>Fungi</taxon>
        <taxon>Dikarya</taxon>
        <taxon>Ascomycota</taxon>
        <taxon>Pezizomycotina</taxon>
        <taxon>Dothideomycetes</taxon>
        <taxon>Dothideomycetidae</taxon>
        <taxon>Mycosphaerellales</taxon>
        <taxon>Teratosphaeriaceae</taxon>
        <taxon>Recurvomyces</taxon>
    </lineage>
</organism>
<feature type="compositionally biased region" description="Low complexity" evidence="2">
    <location>
        <begin position="307"/>
        <end position="321"/>
    </location>
</feature>
<accession>A0AAE0TMW3</accession>
<feature type="region of interest" description="Disordered" evidence="2">
    <location>
        <begin position="968"/>
        <end position="1023"/>
    </location>
</feature>
<comment type="caution">
    <text evidence="3">The sequence shown here is derived from an EMBL/GenBank/DDBJ whole genome shotgun (WGS) entry which is preliminary data.</text>
</comment>
<feature type="region of interest" description="Disordered" evidence="2">
    <location>
        <begin position="283"/>
        <end position="453"/>
    </location>
</feature>
<feature type="compositionally biased region" description="Polar residues" evidence="2">
    <location>
        <begin position="888"/>
        <end position="912"/>
    </location>
</feature>
<feature type="compositionally biased region" description="Basic and acidic residues" evidence="2">
    <location>
        <begin position="370"/>
        <end position="386"/>
    </location>
</feature>
<feature type="region of interest" description="Disordered" evidence="2">
    <location>
        <begin position="930"/>
        <end position="955"/>
    </location>
</feature>
<feature type="compositionally biased region" description="Polar residues" evidence="2">
    <location>
        <begin position="177"/>
        <end position="187"/>
    </location>
</feature>
<evidence type="ECO:0000256" key="2">
    <source>
        <dbReference type="SAM" id="MobiDB-lite"/>
    </source>
</evidence>
<feature type="compositionally biased region" description="Low complexity" evidence="2">
    <location>
        <begin position="409"/>
        <end position="420"/>
    </location>
</feature>
<reference evidence="3" key="1">
    <citation type="submission" date="2023-07" db="EMBL/GenBank/DDBJ databases">
        <title>Black Yeasts Isolated from many extreme environments.</title>
        <authorList>
            <person name="Coleine C."/>
            <person name="Stajich J.E."/>
            <person name="Selbmann L."/>
        </authorList>
    </citation>
    <scope>NUCLEOTIDE SEQUENCE</scope>
    <source>
        <strain evidence="3">CCFEE 5485</strain>
    </source>
</reference>
<feature type="coiled-coil region" evidence="1">
    <location>
        <begin position="1147"/>
        <end position="1181"/>
    </location>
</feature>
<feature type="region of interest" description="Disordered" evidence="2">
    <location>
        <begin position="469"/>
        <end position="622"/>
    </location>
</feature>
<gene>
    <name evidence="3" type="ORF">LTR78_010149</name>
</gene>
<feature type="region of interest" description="Disordered" evidence="2">
    <location>
        <begin position="740"/>
        <end position="763"/>
    </location>
</feature>
<sequence>MAPIIQSYESQDLINVSQDARTSPASQGSVVEDSLGVATRGGPAQHVDRDHAEADQGYGADEEELYGVSPPRLVVADAAESFVRETAQGAPEFATQPPKTTHSAPKPVRNEELNGITVRSSHVASHYLDDHSTNEEEEGDTASAQDIRRKSSGRSTSKSVSSAASSKAKAKPHISAPTSVMTKAKATPTSNNSAFAALQARRNGSAIAGAASTVPKLTSTSESTAPPKVRATQAIRKALADKDKNARAPALEMAVDGIDEKPKSRKLGMLAVTPARIIEKTMTQTGETADHQKHARSSAVLDKNSKSKLSTAEASKATSTARYTGRNTAPAAKVTVPSLDDFYDVPLSPPGKQATNGKIMPEIKSQQPSKKQEAEKRSSHALENKTRGRPRKRPIAEDSDDYVDAPVRVQPAKSAQAAAAFKRRKAAPPKAAPPKATVSSSSSTKVDEEGMDFENDHESIEDFEHAVTHVDKEGNGLGGIRIEKGETGMVDGSVGELADDDSPRAEKTARRANVANGASQDNAILLSDREDCSSELDETELMPAKPKARLRPSAKAVKAPQTPAAPSSSPPNCDPDQAPKPLADVEASRCSTIIGFDRSGPRNQGTRSVKKPAAGTPWHDQTAGILSPRKIMKLQRSTLARVDAHHGLGPSSAVGSMRSHRKHRTDRRAQPENVAADVIDALSGLLGHAKASAGDIMPELRTRTEIAAWGGHDQDEGFQLIDDALPAPVAATRGKALDEWSVSTQPPLPRTASQVAMPPPAPKHSKFATLDVPAAIPVTNALMATREVQTHARPATKTSKRASSDDKDLEAPVSKKKRSRQAVQNSVPDPTVDFPTQPKPTRRALQAIGKSKVGRQASQGNVDVGGSPIPRDMVVPEHSTALEIFSQQAGLSSDSAPAQPKPSSSISTTSVLPTGDPSFFDHLLSIPSYQPQQLASNDKRKPTSPGQESKAMTGIAMRRLDGQRLVIHDELGPPPTNPFASSEAARGHLRKESSSSQLAEKLRQQTAPCFRKRKSDAVEVEDPQKTLVEEVPKLKKQNSTKSVRLETAMSAEDDPDRTLVEGLPITRKRIATKAAKTVQRGGSVPAEEEWEMSAIGFWRNGLQNYQVNMFDELVGISHKLMRHLVDRETAMREAVSDYRRQGLNMIVEMERRHAREYKASVKKLEERKEKMRGDLNAISERLQDAVAVMAQKRGERRETGRKLDKEEGRLVEILAGLC</sequence>
<evidence type="ECO:0000313" key="3">
    <source>
        <dbReference type="EMBL" id="KAK3669977.1"/>
    </source>
</evidence>
<evidence type="ECO:0000313" key="4">
    <source>
        <dbReference type="Proteomes" id="UP001274830"/>
    </source>
</evidence>
<keyword evidence="4" id="KW-1185">Reference proteome</keyword>
<feature type="region of interest" description="Disordered" evidence="2">
    <location>
        <begin position="17"/>
        <end position="69"/>
    </location>
</feature>
<feature type="compositionally biased region" description="Polar residues" evidence="2">
    <location>
        <begin position="17"/>
        <end position="29"/>
    </location>
</feature>
<name>A0AAE0TMW3_9PEZI</name>
<feature type="region of interest" description="Disordered" evidence="2">
    <location>
        <begin position="128"/>
        <end position="187"/>
    </location>
</feature>
<feature type="compositionally biased region" description="Polar residues" evidence="2">
    <location>
        <begin position="215"/>
        <end position="224"/>
    </location>
</feature>
<dbReference type="AlphaFoldDB" id="A0AAE0TMW3"/>
<feature type="region of interest" description="Disordered" evidence="2">
    <location>
        <begin position="645"/>
        <end position="671"/>
    </location>
</feature>
<protein>
    <submittedName>
        <fullName evidence="3">Uncharacterized protein</fullName>
    </submittedName>
</protein>